<dbReference type="InterPro" id="IPR036188">
    <property type="entry name" value="FAD/NAD-bd_sf"/>
</dbReference>
<dbReference type="PRINTS" id="PR00411">
    <property type="entry name" value="PNDRDTASEI"/>
</dbReference>
<evidence type="ECO:0000313" key="1">
    <source>
        <dbReference type="EMBL" id="MEQ3551741.1"/>
    </source>
</evidence>
<organism evidence="1 2">
    <name type="scientific">Pseudonocardia nematodicida</name>
    <dbReference type="NCBI Taxonomy" id="1206997"/>
    <lineage>
        <taxon>Bacteria</taxon>
        <taxon>Bacillati</taxon>
        <taxon>Actinomycetota</taxon>
        <taxon>Actinomycetes</taxon>
        <taxon>Pseudonocardiales</taxon>
        <taxon>Pseudonocardiaceae</taxon>
        <taxon>Pseudonocardia</taxon>
    </lineage>
</organism>
<dbReference type="PANTHER" id="PTHR10668:SF105">
    <property type="entry name" value="DEHYDROGENASE-RELATED"/>
    <property type="match status" value="1"/>
</dbReference>
<dbReference type="Proteomes" id="UP001494902">
    <property type="component" value="Unassembled WGS sequence"/>
</dbReference>
<name>A0ABV1KB91_9PSEU</name>
<dbReference type="RefSeq" id="WP_349298811.1">
    <property type="nucleotide sequence ID" value="NZ_JBEDNQ010000005.1"/>
</dbReference>
<dbReference type="Gene3D" id="3.50.50.60">
    <property type="entry name" value="FAD/NAD(P)-binding domain"/>
    <property type="match status" value="1"/>
</dbReference>
<accession>A0ABV1KB91</accession>
<protein>
    <submittedName>
        <fullName evidence="1">NAD(P)/FAD-dependent oxidoreductase</fullName>
    </submittedName>
</protein>
<dbReference type="PANTHER" id="PTHR10668">
    <property type="entry name" value="PHYTOENE DEHYDROGENASE"/>
    <property type="match status" value="1"/>
</dbReference>
<gene>
    <name evidence="1" type="ORF">WIS52_14805</name>
</gene>
<reference evidence="1 2" key="1">
    <citation type="submission" date="2024-03" db="EMBL/GenBank/DDBJ databases">
        <title>Draft genome sequence of Pseudonocardia nematodicida JCM 31783.</title>
        <authorList>
            <person name="Butdee W."/>
            <person name="Duangmal K."/>
        </authorList>
    </citation>
    <scope>NUCLEOTIDE SEQUENCE [LARGE SCALE GENOMIC DNA]</scope>
    <source>
        <strain evidence="1 2">JCM 31783</strain>
    </source>
</reference>
<dbReference type="SUPFAM" id="SSF51905">
    <property type="entry name" value="FAD/NAD(P)-binding domain"/>
    <property type="match status" value="1"/>
</dbReference>
<comment type="caution">
    <text evidence="1">The sequence shown here is derived from an EMBL/GenBank/DDBJ whole genome shotgun (WGS) entry which is preliminary data.</text>
</comment>
<evidence type="ECO:0000313" key="2">
    <source>
        <dbReference type="Proteomes" id="UP001494902"/>
    </source>
</evidence>
<proteinExistence type="predicted"/>
<sequence>MRTDAVVVGAGPNGLAAAITLARAGLGVRVYEAADTPGGGLRSVTRDGWTHDVCSTVQSLAMVSPFFRTLDLDALGVRMRYPPIAFAHPLDGGRAALGHRSVAGTAAGLDAVHDGDGRAWARLLGPLVEKHTELWPEMLGTLRRVPRHPVTLARFGLPGMLPVETLARTAFRSEEARALFAGAGAHAIRRLDAPLTSAFALALLVAAHAADWPVVEGGSAVLSAALVRELERLGGEVVCGHRVSSLADLPPSRLRLLDVTPFQLREIAGDALPPSYDRALARHHYGPGVCKVDYELSGPVPWTNPDCHRAGTLHLGGTLEQIARSEAETEGGRHPDAPYVLAVQAGVADPTRAPDGGHTLWAYCHVPHGSDRDVSAAIERQVERFAPGFGDLVLSRSVRTATDHQRYDENYVGGAINGGMAGLYSALLGPVPRWSRYATPLPGTYLCSAATPPGGGVHGMSGYLAASEALRRLG</sequence>
<dbReference type="EMBL" id="JBEDNQ010000005">
    <property type="protein sequence ID" value="MEQ3551741.1"/>
    <property type="molecule type" value="Genomic_DNA"/>
</dbReference>
<dbReference type="Pfam" id="PF13450">
    <property type="entry name" value="NAD_binding_8"/>
    <property type="match status" value="1"/>
</dbReference>
<keyword evidence="2" id="KW-1185">Reference proteome</keyword>